<evidence type="ECO:0000313" key="3">
    <source>
        <dbReference type="Proteomes" id="UP000319976"/>
    </source>
</evidence>
<dbReference type="InterPro" id="IPR046487">
    <property type="entry name" value="DUF6580"/>
</dbReference>
<evidence type="ECO:0008006" key="4">
    <source>
        <dbReference type="Google" id="ProtNLM"/>
    </source>
</evidence>
<dbReference type="Pfam" id="PF20221">
    <property type="entry name" value="DUF6580"/>
    <property type="match status" value="1"/>
</dbReference>
<evidence type="ECO:0000313" key="2">
    <source>
        <dbReference type="EMBL" id="QDT66530.1"/>
    </source>
</evidence>
<evidence type="ECO:0000256" key="1">
    <source>
        <dbReference type="SAM" id="Phobius"/>
    </source>
</evidence>
<feature type="transmembrane region" description="Helical" evidence="1">
    <location>
        <begin position="95"/>
        <end position="114"/>
    </location>
</feature>
<name>A0A517TDS6_9PLAN</name>
<dbReference type="Proteomes" id="UP000319976">
    <property type="component" value="Chromosome"/>
</dbReference>
<feature type="transmembrane region" description="Helical" evidence="1">
    <location>
        <begin position="158"/>
        <end position="185"/>
    </location>
</feature>
<protein>
    <recommendedName>
        <fullName evidence="4">Rod shape-determining protein MreD</fullName>
    </recommendedName>
</protein>
<gene>
    <name evidence="2" type="ORF">V22_38000</name>
</gene>
<dbReference type="RefSeq" id="WP_145265690.1">
    <property type="nucleotide sequence ID" value="NZ_CP036316.1"/>
</dbReference>
<dbReference type="KEGG" id="chya:V22_38000"/>
<feature type="transmembrane region" description="Helical" evidence="1">
    <location>
        <begin position="68"/>
        <end position="89"/>
    </location>
</feature>
<dbReference type="AlphaFoldDB" id="A0A517TDS6"/>
<feature type="transmembrane region" description="Helical" evidence="1">
    <location>
        <begin position="126"/>
        <end position="146"/>
    </location>
</feature>
<feature type="transmembrane region" description="Helical" evidence="1">
    <location>
        <begin position="12"/>
        <end position="30"/>
    </location>
</feature>
<organism evidence="2 3">
    <name type="scientific">Calycomorphotria hydatis</name>
    <dbReference type="NCBI Taxonomy" id="2528027"/>
    <lineage>
        <taxon>Bacteria</taxon>
        <taxon>Pseudomonadati</taxon>
        <taxon>Planctomycetota</taxon>
        <taxon>Planctomycetia</taxon>
        <taxon>Planctomycetales</taxon>
        <taxon>Planctomycetaceae</taxon>
        <taxon>Calycomorphotria</taxon>
    </lineage>
</organism>
<reference evidence="2 3" key="1">
    <citation type="submission" date="2019-02" db="EMBL/GenBank/DDBJ databases">
        <title>Deep-cultivation of Planctomycetes and their phenomic and genomic characterization uncovers novel biology.</title>
        <authorList>
            <person name="Wiegand S."/>
            <person name="Jogler M."/>
            <person name="Boedeker C."/>
            <person name="Pinto D."/>
            <person name="Vollmers J."/>
            <person name="Rivas-Marin E."/>
            <person name="Kohn T."/>
            <person name="Peeters S.H."/>
            <person name="Heuer A."/>
            <person name="Rast P."/>
            <person name="Oberbeckmann S."/>
            <person name="Bunk B."/>
            <person name="Jeske O."/>
            <person name="Meyerdierks A."/>
            <person name="Storesund J.E."/>
            <person name="Kallscheuer N."/>
            <person name="Luecker S."/>
            <person name="Lage O.M."/>
            <person name="Pohl T."/>
            <person name="Merkel B.J."/>
            <person name="Hornburger P."/>
            <person name="Mueller R.-W."/>
            <person name="Bruemmer F."/>
            <person name="Labrenz M."/>
            <person name="Spormann A.M."/>
            <person name="Op den Camp H."/>
            <person name="Overmann J."/>
            <person name="Amann R."/>
            <person name="Jetten M.S.M."/>
            <person name="Mascher T."/>
            <person name="Medema M.H."/>
            <person name="Devos D.P."/>
            <person name="Kaster A.-K."/>
            <person name="Ovreas L."/>
            <person name="Rohde M."/>
            <person name="Galperin M.Y."/>
            <person name="Jogler C."/>
        </authorList>
    </citation>
    <scope>NUCLEOTIDE SEQUENCE [LARGE SCALE GENOMIC DNA]</scope>
    <source>
        <strain evidence="2 3">V22</strain>
    </source>
</reference>
<keyword evidence="1" id="KW-0472">Membrane</keyword>
<keyword evidence="1" id="KW-0812">Transmembrane</keyword>
<accession>A0A517TDS6</accession>
<keyword evidence="3" id="KW-1185">Reference proteome</keyword>
<keyword evidence="1" id="KW-1133">Transmembrane helix</keyword>
<dbReference type="EMBL" id="CP036316">
    <property type="protein sequence ID" value="QDT66530.1"/>
    <property type="molecule type" value="Genomic_DNA"/>
</dbReference>
<sequence>MMWNSEGKTIRAKLAVLLPIYLYCVLIRLVPFIVQVDPQSTLYPWNFSILPALAIFGGIALSNRWQAALLPLIAWFVGDVSIGAITGHWEWAFHPTLPFVYAGTLLLVCGGFLFRGRPFTMGPVVLTGLLGAVLFYLVTNFGTWLIAPYQMYDFTLRGLAICYWAALPFFRNSLISMAVFLPLLLTFATSWEEAPATENLAEPQHA</sequence>
<proteinExistence type="predicted"/>
<dbReference type="OrthoDB" id="9806699at2"/>
<feature type="transmembrane region" description="Helical" evidence="1">
    <location>
        <begin position="42"/>
        <end position="61"/>
    </location>
</feature>